<dbReference type="InterPro" id="IPR032675">
    <property type="entry name" value="LRR_dom_sf"/>
</dbReference>
<dbReference type="InterPro" id="IPR050541">
    <property type="entry name" value="LRR_TM_domain-containing"/>
</dbReference>
<dbReference type="EMBL" id="JAJJHW010001127">
    <property type="protein sequence ID" value="KAH8377560.1"/>
    <property type="molecule type" value="Genomic_DNA"/>
</dbReference>
<dbReference type="SMART" id="SM00369">
    <property type="entry name" value="LRR_TYP"/>
    <property type="match status" value="5"/>
</dbReference>
<evidence type="ECO:0000256" key="2">
    <source>
        <dbReference type="ARBA" id="ARBA00022729"/>
    </source>
</evidence>
<evidence type="ECO:0000256" key="4">
    <source>
        <dbReference type="SAM" id="Phobius"/>
    </source>
</evidence>
<sequence length="454" mass="51443">KINIMKSAICTKCTCDADDHLIDCTNKLDDWFSAEEWGILQNGDLTFETMKLSHNNFTYIPVLPTYGVKHLFLDYNKISSITIGAFQNLTELSKLDLSNNQLTSKALVPDVFKGPYSVQDFEPLKNLKSLNLGYNHLHLLDDDLFEHIPYLEELILCSNIFQVLDKQTETALSGCSSLKVLDISYMELKTLPETLLHGPRDLDTLIASGNLFDQVPKVLEYAKNLKRLVLDENPIGNLEGDNIFPAMTNLEYLSLSFMPNLFKIGSGALSELQNLTEIILSDNTELMEIDNHAMSKNITGGDYLDYPPLEKLYLNNCNLTVLPRDLIVRWDKLHVLDLRYNPWLCEDSNEYMINYLIQHVNKSTPILASNVVCENPTELKGLEVLKVSNEKLLGTSQSGTSWIWIGFITILLSVLIVLTGLLAYRRGYCGLGKKKEAARRALYSRTSFNEDFHI</sequence>
<proteinExistence type="predicted"/>
<name>A0AAD4K635_9MUSC</name>
<evidence type="ECO:0000256" key="3">
    <source>
        <dbReference type="ARBA" id="ARBA00022737"/>
    </source>
</evidence>
<keyword evidence="4" id="KW-0812">Transmembrane</keyword>
<evidence type="ECO:0000256" key="1">
    <source>
        <dbReference type="ARBA" id="ARBA00022614"/>
    </source>
</evidence>
<comment type="caution">
    <text evidence="5">The sequence shown here is derived from an EMBL/GenBank/DDBJ whole genome shotgun (WGS) entry which is preliminary data.</text>
</comment>
<evidence type="ECO:0000313" key="6">
    <source>
        <dbReference type="Proteomes" id="UP001200034"/>
    </source>
</evidence>
<dbReference type="Gene3D" id="3.80.10.10">
    <property type="entry name" value="Ribonuclease Inhibitor"/>
    <property type="match status" value="4"/>
</dbReference>
<dbReference type="InterPro" id="IPR026906">
    <property type="entry name" value="LRR_5"/>
</dbReference>
<keyword evidence="1" id="KW-0433">Leucine-rich repeat</keyword>
<accession>A0AAD4K635</accession>
<keyword evidence="6" id="KW-1185">Reference proteome</keyword>
<feature type="transmembrane region" description="Helical" evidence="4">
    <location>
        <begin position="402"/>
        <end position="424"/>
    </location>
</feature>
<dbReference type="InterPro" id="IPR001611">
    <property type="entry name" value="Leu-rich_rpt"/>
</dbReference>
<reference evidence="5" key="1">
    <citation type="journal article" date="2021" name="Mol. Ecol. Resour.">
        <title>Phylogenomic analyses of the genus Drosophila reveals genomic signals of climate adaptation.</title>
        <authorList>
            <person name="Li F."/>
            <person name="Rane R.V."/>
            <person name="Luria V."/>
            <person name="Xiong Z."/>
            <person name="Chen J."/>
            <person name="Li Z."/>
            <person name="Catullo R.A."/>
            <person name="Griffin P.C."/>
            <person name="Schiffer M."/>
            <person name="Pearce S."/>
            <person name="Lee S.F."/>
            <person name="McElroy K."/>
            <person name="Stocker A."/>
            <person name="Shirriffs J."/>
            <person name="Cockerell F."/>
            <person name="Coppin C."/>
            <person name="Sgro C.M."/>
            <person name="Karger A."/>
            <person name="Cain J.W."/>
            <person name="Weber J.A."/>
            <person name="Santpere G."/>
            <person name="Kirschner M.W."/>
            <person name="Hoffmann A.A."/>
            <person name="Oakeshott J.G."/>
            <person name="Zhang G."/>
        </authorList>
    </citation>
    <scope>NUCLEOTIDE SEQUENCE</scope>
    <source>
        <strain evidence="5">BGI-SZ-2011g</strain>
    </source>
</reference>
<dbReference type="InterPro" id="IPR003591">
    <property type="entry name" value="Leu-rich_rpt_typical-subtyp"/>
</dbReference>
<keyword evidence="4" id="KW-0472">Membrane</keyword>
<dbReference type="AlphaFoldDB" id="A0AAD4K635"/>
<keyword evidence="2" id="KW-0732">Signal</keyword>
<feature type="non-terminal residue" evidence="5">
    <location>
        <position position="1"/>
    </location>
</feature>
<dbReference type="GO" id="GO:0005886">
    <property type="term" value="C:plasma membrane"/>
    <property type="evidence" value="ECO:0007669"/>
    <property type="project" value="TreeGrafter"/>
</dbReference>
<gene>
    <name evidence="5" type="ORF">KR093_005925</name>
</gene>
<dbReference type="PANTHER" id="PTHR24369">
    <property type="entry name" value="ANTIGEN BSP, PUTATIVE-RELATED"/>
    <property type="match status" value="1"/>
</dbReference>
<evidence type="ECO:0000313" key="5">
    <source>
        <dbReference type="EMBL" id="KAH8377560.1"/>
    </source>
</evidence>
<keyword evidence="4" id="KW-1133">Transmembrane helix</keyword>
<organism evidence="5 6">
    <name type="scientific">Drosophila rubida</name>
    <dbReference type="NCBI Taxonomy" id="30044"/>
    <lineage>
        <taxon>Eukaryota</taxon>
        <taxon>Metazoa</taxon>
        <taxon>Ecdysozoa</taxon>
        <taxon>Arthropoda</taxon>
        <taxon>Hexapoda</taxon>
        <taxon>Insecta</taxon>
        <taxon>Pterygota</taxon>
        <taxon>Neoptera</taxon>
        <taxon>Endopterygota</taxon>
        <taxon>Diptera</taxon>
        <taxon>Brachycera</taxon>
        <taxon>Muscomorpha</taxon>
        <taxon>Ephydroidea</taxon>
        <taxon>Drosophilidae</taxon>
        <taxon>Drosophila</taxon>
    </lineage>
</organism>
<dbReference type="Proteomes" id="UP001200034">
    <property type="component" value="Unassembled WGS sequence"/>
</dbReference>
<dbReference type="PANTHER" id="PTHR24369:SF210">
    <property type="entry name" value="CHAOPTIN-RELATED"/>
    <property type="match status" value="1"/>
</dbReference>
<keyword evidence="3" id="KW-0677">Repeat</keyword>
<protein>
    <submittedName>
        <fullName evidence="5">Uncharacterized protein</fullName>
    </submittedName>
</protein>
<dbReference type="SUPFAM" id="SSF52058">
    <property type="entry name" value="L domain-like"/>
    <property type="match status" value="1"/>
</dbReference>
<dbReference type="Pfam" id="PF13855">
    <property type="entry name" value="LRR_8"/>
    <property type="match status" value="2"/>
</dbReference>
<dbReference type="PRINTS" id="PR00019">
    <property type="entry name" value="LEURICHRPT"/>
</dbReference>
<dbReference type="Pfam" id="PF00560">
    <property type="entry name" value="LRR_1"/>
    <property type="match status" value="1"/>
</dbReference>
<dbReference type="Pfam" id="PF13306">
    <property type="entry name" value="LRR_5"/>
    <property type="match status" value="1"/>
</dbReference>